<keyword evidence="4" id="KW-1185">Reference proteome</keyword>
<sequence>MCKSGMYTLLAVLGVCLIAYCEGNSFVDKLANYGIAETLQVKYPDKSLQERECMANLIINNKEDKSLEAKIDEAAMICPILIFITSPIGIVSIIVLVLIFFILCIQCVRCLCCR</sequence>
<feature type="signal peptide" evidence="2">
    <location>
        <begin position="1"/>
        <end position="23"/>
    </location>
</feature>
<dbReference type="Proteomes" id="UP001153620">
    <property type="component" value="Chromosome 2"/>
</dbReference>
<proteinExistence type="predicted"/>
<feature type="chain" id="PRO_5040157524" evidence="2">
    <location>
        <begin position="24"/>
        <end position="114"/>
    </location>
</feature>
<dbReference type="EMBL" id="OU895878">
    <property type="protein sequence ID" value="CAG9805011.1"/>
    <property type="molecule type" value="Genomic_DNA"/>
</dbReference>
<reference evidence="3" key="2">
    <citation type="submission" date="2022-10" db="EMBL/GenBank/DDBJ databases">
        <authorList>
            <consortium name="ENA_rothamsted_submissions"/>
            <consortium name="culmorum"/>
            <person name="King R."/>
        </authorList>
    </citation>
    <scope>NUCLEOTIDE SEQUENCE</scope>
</reference>
<name>A0A9N9WT35_9DIPT</name>
<reference evidence="3" key="1">
    <citation type="submission" date="2022-01" db="EMBL/GenBank/DDBJ databases">
        <authorList>
            <person name="King R."/>
        </authorList>
    </citation>
    <scope>NUCLEOTIDE SEQUENCE</scope>
</reference>
<organism evidence="3 4">
    <name type="scientific">Chironomus riparius</name>
    <dbReference type="NCBI Taxonomy" id="315576"/>
    <lineage>
        <taxon>Eukaryota</taxon>
        <taxon>Metazoa</taxon>
        <taxon>Ecdysozoa</taxon>
        <taxon>Arthropoda</taxon>
        <taxon>Hexapoda</taxon>
        <taxon>Insecta</taxon>
        <taxon>Pterygota</taxon>
        <taxon>Neoptera</taxon>
        <taxon>Endopterygota</taxon>
        <taxon>Diptera</taxon>
        <taxon>Nematocera</taxon>
        <taxon>Chironomoidea</taxon>
        <taxon>Chironomidae</taxon>
        <taxon>Chironominae</taxon>
        <taxon>Chironomus</taxon>
    </lineage>
</organism>
<evidence type="ECO:0000313" key="4">
    <source>
        <dbReference type="Proteomes" id="UP001153620"/>
    </source>
</evidence>
<evidence type="ECO:0000313" key="3">
    <source>
        <dbReference type="EMBL" id="CAG9805011.1"/>
    </source>
</evidence>
<feature type="transmembrane region" description="Helical" evidence="1">
    <location>
        <begin position="74"/>
        <end position="105"/>
    </location>
</feature>
<keyword evidence="1" id="KW-1133">Transmembrane helix</keyword>
<keyword evidence="1" id="KW-0812">Transmembrane</keyword>
<evidence type="ECO:0000256" key="1">
    <source>
        <dbReference type="SAM" id="Phobius"/>
    </source>
</evidence>
<protein>
    <submittedName>
        <fullName evidence="3">Uncharacterized protein</fullName>
    </submittedName>
</protein>
<gene>
    <name evidence="3" type="ORF">CHIRRI_LOCUS7888</name>
</gene>
<accession>A0A9N9WT35</accession>
<keyword evidence="2" id="KW-0732">Signal</keyword>
<keyword evidence="1" id="KW-0472">Membrane</keyword>
<evidence type="ECO:0000256" key="2">
    <source>
        <dbReference type="SAM" id="SignalP"/>
    </source>
</evidence>
<dbReference type="AlphaFoldDB" id="A0A9N9WT35"/>